<evidence type="ECO:0000313" key="2">
    <source>
        <dbReference type="Proteomes" id="UP001419268"/>
    </source>
</evidence>
<gene>
    <name evidence="1" type="ORF">Scep_005241</name>
</gene>
<comment type="caution">
    <text evidence="1">The sequence shown here is derived from an EMBL/GenBank/DDBJ whole genome shotgun (WGS) entry which is preliminary data.</text>
</comment>
<evidence type="ECO:0000313" key="1">
    <source>
        <dbReference type="EMBL" id="KAK9158667.1"/>
    </source>
</evidence>
<dbReference type="Proteomes" id="UP001419268">
    <property type="component" value="Unassembled WGS sequence"/>
</dbReference>
<accession>A0AAP0KTX8</accession>
<protein>
    <submittedName>
        <fullName evidence="1">Uncharacterized protein</fullName>
    </submittedName>
</protein>
<dbReference type="SUPFAM" id="SSF52833">
    <property type="entry name" value="Thioredoxin-like"/>
    <property type="match status" value="1"/>
</dbReference>
<keyword evidence="2" id="KW-1185">Reference proteome</keyword>
<organism evidence="1 2">
    <name type="scientific">Stephania cephalantha</name>
    <dbReference type="NCBI Taxonomy" id="152367"/>
    <lineage>
        <taxon>Eukaryota</taxon>
        <taxon>Viridiplantae</taxon>
        <taxon>Streptophyta</taxon>
        <taxon>Embryophyta</taxon>
        <taxon>Tracheophyta</taxon>
        <taxon>Spermatophyta</taxon>
        <taxon>Magnoliopsida</taxon>
        <taxon>Ranunculales</taxon>
        <taxon>Menispermaceae</taxon>
        <taxon>Menispermoideae</taxon>
        <taxon>Cissampelideae</taxon>
        <taxon>Stephania</taxon>
    </lineage>
</organism>
<name>A0AAP0KTX8_9MAGN</name>
<reference evidence="1 2" key="1">
    <citation type="submission" date="2024-01" db="EMBL/GenBank/DDBJ databases">
        <title>Genome assemblies of Stephania.</title>
        <authorList>
            <person name="Yang L."/>
        </authorList>
    </citation>
    <scope>NUCLEOTIDE SEQUENCE [LARGE SCALE GENOMIC DNA]</scope>
    <source>
        <strain evidence="1">JXDWG</strain>
        <tissue evidence="1">Leaf</tissue>
    </source>
</reference>
<dbReference type="AlphaFoldDB" id="A0AAP0KTX8"/>
<dbReference type="Gene3D" id="3.40.30.10">
    <property type="entry name" value="Glutaredoxin"/>
    <property type="match status" value="1"/>
</dbReference>
<sequence length="191" mass="21291">MIRTKRPVSNAFGEPASLDFGHASLTNIAEHSDVEDEDMLDITQTVINTVGDLPKATLMTPRLRLPSLAKSVLLFGFEIVKHDYGSDKDAKGSDVDLSTYKGKALLIVNVASQWSGNTSISMQSPVWWAEEGRNERADCVEFACTRFKRFIHSYNDLKGQPLMCCKPYTSSLPFLGTKKDKEFKEKATSCF</sequence>
<proteinExistence type="predicted"/>
<dbReference type="InterPro" id="IPR036249">
    <property type="entry name" value="Thioredoxin-like_sf"/>
</dbReference>
<dbReference type="EMBL" id="JBBNAG010000002">
    <property type="protein sequence ID" value="KAK9158667.1"/>
    <property type="molecule type" value="Genomic_DNA"/>
</dbReference>